<dbReference type="eggNOG" id="ENOG502SD4K">
    <property type="taxonomic scope" value="Eukaryota"/>
</dbReference>
<keyword evidence="2" id="KW-0805">Transcription regulation</keyword>
<dbReference type="EMBL" id="KI925461">
    <property type="protein sequence ID" value="ETW79087.1"/>
    <property type="molecule type" value="Genomic_DNA"/>
</dbReference>
<dbReference type="InterPro" id="IPR037525">
    <property type="entry name" value="Velvet_dom"/>
</dbReference>
<dbReference type="InParanoid" id="W4JZW3"/>
<dbReference type="OrthoDB" id="3056235at2759"/>
<sequence>RTYHLEIIQQPEMSAEFGSAALSRLPLSPPLIVQLIIRDFRGNIVENEPDLPFMISHLSLHGADGSGPLELPQNGHFPPNRLLYGNLVSSPHNMRNLQGRAGVYFLFPDVSVRQRGRYSLQVTLMRLS</sequence>
<dbReference type="Pfam" id="PF11754">
    <property type="entry name" value="Velvet"/>
    <property type="match status" value="2"/>
</dbReference>
<keyword evidence="3" id="KW-0804">Transcription</keyword>
<evidence type="ECO:0000256" key="4">
    <source>
        <dbReference type="ARBA" id="ARBA00023242"/>
    </source>
</evidence>
<dbReference type="PANTHER" id="PTHR33572">
    <property type="entry name" value="SPORE DEVELOPMENT REGULATOR VOSA"/>
    <property type="match status" value="1"/>
</dbReference>
<organism evidence="6 7">
    <name type="scientific">Heterobasidion irregulare (strain TC 32-1)</name>
    <dbReference type="NCBI Taxonomy" id="747525"/>
    <lineage>
        <taxon>Eukaryota</taxon>
        <taxon>Fungi</taxon>
        <taxon>Dikarya</taxon>
        <taxon>Basidiomycota</taxon>
        <taxon>Agaricomycotina</taxon>
        <taxon>Agaricomycetes</taxon>
        <taxon>Russulales</taxon>
        <taxon>Bondarzewiaceae</taxon>
        <taxon>Heterobasidion</taxon>
        <taxon>Heterobasidion annosum species complex</taxon>
    </lineage>
</organism>
<gene>
    <name evidence="6" type="ORF">HETIRDRAFT_243873</name>
</gene>
<dbReference type="GeneID" id="20669010"/>
<dbReference type="Proteomes" id="UP000030671">
    <property type="component" value="Unassembled WGS sequence"/>
</dbReference>
<dbReference type="HOGENOM" id="CLU_1922062_0_0_1"/>
<evidence type="ECO:0000256" key="1">
    <source>
        <dbReference type="ARBA" id="ARBA00004123"/>
    </source>
</evidence>
<dbReference type="InterPro" id="IPR038491">
    <property type="entry name" value="Velvet_dom_sf"/>
</dbReference>
<dbReference type="STRING" id="747525.W4JZW3"/>
<evidence type="ECO:0000313" key="7">
    <source>
        <dbReference type="Proteomes" id="UP000030671"/>
    </source>
</evidence>
<evidence type="ECO:0000256" key="2">
    <source>
        <dbReference type="ARBA" id="ARBA00023015"/>
    </source>
</evidence>
<dbReference type="KEGG" id="hir:HETIRDRAFT_243873"/>
<feature type="non-terminal residue" evidence="6">
    <location>
        <position position="1"/>
    </location>
</feature>
<evidence type="ECO:0000313" key="6">
    <source>
        <dbReference type="EMBL" id="ETW79087.1"/>
    </source>
</evidence>
<dbReference type="PROSITE" id="PS51821">
    <property type="entry name" value="VELVET"/>
    <property type="match status" value="1"/>
</dbReference>
<feature type="non-terminal residue" evidence="6">
    <location>
        <position position="128"/>
    </location>
</feature>
<dbReference type="PANTHER" id="PTHR33572:SF15">
    <property type="entry name" value="VELVET DOMAIN-CONTAINING PROTEIN"/>
    <property type="match status" value="1"/>
</dbReference>
<dbReference type="AlphaFoldDB" id="W4JZW3"/>
<protein>
    <recommendedName>
        <fullName evidence="5">Velvet domain-containing protein</fullName>
    </recommendedName>
</protein>
<proteinExistence type="predicted"/>
<feature type="domain" description="Velvet" evidence="5">
    <location>
        <begin position="1"/>
        <end position="128"/>
    </location>
</feature>
<accession>W4JZW3</accession>
<dbReference type="GO" id="GO:0005634">
    <property type="term" value="C:nucleus"/>
    <property type="evidence" value="ECO:0007669"/>
    <property type="project" value="UniProtKB-SubCell"/>
</dbReference>
<dbReference type="InterPro" id="IPR021740">
    <property type="entry name" value="Velvet"/>
</dbReference>
<dbReference type="Gene3D" id="2.60.40.3960">
    <property type="entry name" value="Velvet domain"/>
    <property type="match status" value="1"/>
</dbReference>
<keyword evidence="4" id="KW-0539">Nucleus</keyword>
<keyword evidence="7" id="KW-1185">Reference proteome</keyword>
<evidence type="ECO:0000256" key="3">
    <source>
        <dbReference type="ARBA" id="ARBA00023163"/>
    </source>
</evidence>
<comment type="subcellular location">
    <subcellularLocation>
        <location evidence="1">Nucleus</location>
    </subcellularLocation>
</comment>
<name>W4JZW3_HETIT</name>
<evidence type="ECO:0000259" key="5">
    <source>
        <dbReference type="PROSITE" id="PS51821"/>
    </source>
</evidence>
<reference evidence="6 7" key="1">
    <citation type="journal article" date="2012" name="New Phytol.">
        <title>Insight into trade-off between wood decay and parasitism from the genome of a fungal forest pathogen.</title>
        <authorList>
            <person name="Olson A."/>
            <person name="Aerts A."/>
            <person name="Asiegbu F."/>
            <person name="Belbahri L."/>
            <person name="Bouzid O."/>
            <person name="Broberg A."/>
            <person name="Canback B."/>
            <person name="Coutinho P.M."/>
            <person name="Cullen D."/>
            <person name="Dalman K."/>
            <person name="Deflorio G."/>
            <person name="van Diepen L.T."/>
            <person name="Dunand C."/>
            <person name="Duplessis S."/>
            <person name="Durling M."/>
            <person name="Gonthier P."/>
            <person name="Grimwood J."/>
            <person name="Fossdal C.G."/>
            <person name="Hansson D."/>
            <person name="Henrissat B."/>
            <person name="Hietala A."/>
            <person name="Himmelstrand K."/>
            <person name="Hoffmeister D."/>
            <person name="Hogberg N."/>
            <person name="James T.Y."/>
            <person name="Karlsson M."/>
            <person name="Kohler A."/>
            <person name="Kues U."/>
            <person name="Lee Y.H."/>
            <person name="Lin Y.C."/>
            <person name="Lind M."/>
            <person name="Lindquist E."/>
            <person name="Lombard V."/>
            <person name="Lucas S."/>
            <person name="Lunden K."/>
            <person name="Morin E."/>
            <person name="Murat C."/>
            <person name="Park J."/>
            <person name="Raffaello T."/>
            <person name="Rouze P."/>
            <person name="Salamov A."/>
            <person name="Schmutz J."/>
            <person name="Solheim H."/>
            <person name="Stahlberg J."/>
            <person name="Velez H."/>
            <person name="de Vries R.P."/>
            <person name="Wiebenga A."/>
            <person name="Woodward S."/>
            <person name="Yakovlev I."/>
            <person name="Garbelotto M."/>
            <person name="Martin F."/>
            <person name="Grigoriev I.V."/>
            <person name="Stenlid J."/>
        </authorList>
    </citation>
    <scope>NUCLEOTIDE SEQUENCE [LARGE SCALE GENOMIC DNA]</scope>
    <source>
        <strain evidence="6 7">TC 32-1</strain>
    </source>
</reference>
<dbReference type="RefSeq" id="XP_009549355.1">
    <property type="nucleotide sequence ID" value="XM_009551060.1"/>
</dbReference>